<evidence type="ECO:0000259" key="5">
    <source>
        <dbReference type="SMART" id="SM01216"/>
    </source>
</evidence>
<evidence type="ECO:0000259" key="4">
    <source>
        <dbReference type="SMART" id="SM01215"/>
    </source>
</evidence>
<sequence length="2608" mass="293320">MLSLVFDVLLSLFLLKTPDSIWVALLCWLLRMTALALFLRSFLFPLILSRISKHFSVRSISLRSIRGLYMYREAGRRSQTWKVERISYSWSPESRHLTIKVEGLTLETDKLKHTQVPVNRHKRSLTVITLSYTRKRFWEFLSGVFILLDPIVRPVIRVAVITILRSVIVIIPSITSAVYLDVQLARIVANDMAGLELVSERIHLHTSLEFTPIENAKETETRRHPIPAPTLRKAYSIAAWKSRFKGSFRRSWNRAVERSLGLGSVSLELQNIVGSISPESAPDIVFLRSPAPMTFQTSFTFNPAHGFLFPHSVKTNINLGACFLEMDALLLLTEYISSKRLPSHEVSSPRQVPPSPLSPTISPASPFFRLYSPRLSPPSSTSLASPASPFLESLSASILPRRHFYQPCMKLKDVKQKAVLSFLDSVHVHINSISLNNRSTSNSRDSHKVIVDGITMSAALSDPHKNRHHSSLLGRNQHTEPFDSDVYCMNFSIAEIRVTRASLRDHIRLFSLNRLDLHILTTQWPSPLLVTSPFIGGDPNAPLFKARLDIGSIHLAERVELLLELLSSFQSSEKKTIVQSPSAPIPLPRFVLEVNCGPIQGRLLLGTESARCSQMFELRTEGIQFTTRSHFDRRSAAHDDVLHDFDTLPLEMIVGLSLHMESILVRTVVVATERRRSFQFLDSTSSDFFEEPPFISIDAIDIRGRGNMFADIRDDTQNTACVHLSTLLSDLHCSVETICIELWHPETKIALLRFLELTPQSPDPPNKRSAPTPLRESLPIGLSATCSVARFVVFVTSPDVNPNDDMELSRGFAFRARGLSTQYCALNAVHLSRCPSLREQTISRHKLRLSGEQRLLAFESATASAREMSRAQSAFISVSFSHIAIRSALSTQYAADDPFIAERDDAGTEARDFFHLRSGVAQICLHSSESNPLDSCDITLQIALVDTSFLLTHVYSTMLGLQTFKALLSVRHHPRRVAAKSPSSVLYHFDANFDTIQCRCTLRKEHIFIRLRSLSVKAFSGEPASIHWHKAVCWVRMPIINNRWEEGQGTKWEELLSVQKWSVRLPSHGGESITIEGNTARFRVPFGYVFANLLLDLSVTFKAIRHLHHITCAGSHSSIPSPEAEGPKKVPSITLSISYLGLEASDDPLEVKLNRIFNAGPESAVARGEREEAFKVKVCNILGAEGLPVPECDGEREWEFSPKHSVSIQEARSRLDEIHVLDWRQRLEIIKEGQLKSQEDVFHHLYGSSDRSESVPLPIETGEVGDDPPLVRLSLYRLCLNISNPSFSMDQLPEFLLHQGGLPIETKYSLLVPIHLNFSLSSLQGTVRDYPLAMVNIPAHSDDTLPAFEFDTDLVIAEEMGSELSVDWVDCPILRADEDVPDIATFSISVPKTIMPVKTYANPEIRVTSPDITSFSWAVSYGPATQDLMRVVESLTSSPRDASPSMGFWDKMRLVFHWSIRATFKGAVRYYMKGLRDPHDTLTAGSGFVLAWEGNTKLLIGRKNEEKELVQIISDTMSIAIPKLASLPAQPAREFRKTCAKLSSGVCFGVGFVFERSCGPSCPTCRGTPFNRQCRYFDFKPHYEVKMEKKNHIPLRNGPEDSFTKFRSDFIHLSISLTSSLRGLRPGLQQQSSSLHLTPQAFAHFWGWWSLFDSALSLPIRLGTYYPHRIISPKFGRHIATIKYRISVPRLYVMHGYMDDSKETWTDGVTPWVGVKAMIDELQVDMHQRDQESLTSGSETTSTKASRHKPFYAAELVMKGLDLRAVVATFPDPLKKLVELTNSQPSKSNYHSRHDFPATQQASSWHDPNDFVEIDWSSTTEPELHILPIASCPRVAYFKRNLAAIDQALNASKFGNEDTHHCVLGKEPSVPRVQIGIVNERIKFLKDSCKTTKNENVKASQQKMILLLEQYAEHLKWTDEGNPSSGQDRFQNYQISADFVSPDEWAEFDNVFQIHCPKIFMDSAIRDIMMQYYYCSQARRGVEYHMATRAVKFIRDQAKAALGSLEEDHSKSPAHAAASVIKRILIGESHKSSEGGGDILPALPSSNELDPMNGWSDGVSLRKSHCCLLLKPQVVLRNRGNEKDVCVVAASQAKLQSFGIMDDSNVDDPISGKVMSRTYAALSELQTFVPNFRVDLGDGCVPLEVLIDLRCESDTFERLVPQTDATFHYDKFNRLRLRNNVTSVVPRKSVESTTSVNHLQDQTDLIQVNIPRFTVSATDQNFQTISHIITKLLLFSDAAHKTRLDKLETLLFTYDFTDLASSADVVAKMQRRMRLALHAERMAEKHGVMDLDMEGPMRELMKLRAHKYLISEELNLLFEAIKLAQDRSDDQGDRKSALLLHASSSEISWRMLDESRGLLAKLSVQNIHHYWLSRQDSSTVNNLSVGNLQAFDGSKDATWAEILCKHDEPANHPLSKRGLFLLANWSILPPVGGITIYEDFEATLHPLRLQVDARVGRRILEYVWPSRKKRRQESEDKESDLVKDVQARPVMLPRVSLDTAIPTSPKVAREWSESGETGLAPPSLRRLGASRSFTDLRSSAAESSPLLPGSPLHRTRSSELLGSDSVIPEAKRPKHRLDSTQKINKTGDAAEMRTRSSQKTFVLVKISR</sequence>
<dbReference type="Proteomes" id="UP000297245">
    <property type="component" value="Unassembled WGS sequence"/>
</dbReference>
<dbReference type="EMBL" id="ML179035">
    <property type="protein sequence ID" value="THV08447.1"/>
    <property type="molecule type" value="Genomic_DNA"/>
</dbReference>
<dbReference type="PANTHER" id="PTHR15678:SF6">
    <property type="entry name" value="BRIDGE-LIKE LIPID TRANSFER PROTEIN FAMILY MEMBER 2"/>
    <property type="match status" value="1"/>
</dbReference>
<evidence type="ECO:0000313" key="7">
    <source>
        <dbReference type="Proteomes" id="UP000297245"/>
    </source>
</evidence>
<evidence type="ECO:0000256" key="2">
    <source>
        <dbReference type="SAM" id="Phobius"/>
    </source>
</evidence>
<feature type="region of interest" description="Disordered" evidence="1">
    <location>
        <begin position="2505"/>
        <end position="2597"/>
    </location>
</feature>
<dbReference type="OrthoDB" id="1562405at2759"/>
<evidence type="ECO:0000256" key="1">
    <source>
        <dbReference type="SAM" id="MobiDB-lite"/>
    </source>
</evidence>
<feature type="transmembrane region" description="Helical" evidence="2">
    <location>
        <begin position="20"/>
        <end position="48"/>
    </location>
</feature>
<evidence type="ECO:0008006" key="8">
    <source>
        <dbReference type="Google" id="ProtNLM"/>
    </source>
</evidence>
<feature type="domain" description="FMP27/BLTP2/Hobbit GFWDK motif-containing RBG unit" evidence="3">
    <location>
        <begin position="1329"/>
        <end position="1481"/>
    </location>
</feature>
<feature type="domain" description="FMP27 WPPW motif-containing RBG unit" evidence="5">
    <location>
        <begin position="1714"/>
        <end position="2146"/>
    </location>
</feature>
<dbReference type="SMART" id="SM01216">
    <property type="entry name" value="Fmp27_WPPW"/>
    <property type="match status" value="1"/>
</dbReference>
<dbReference type="InterPro" id="IPR019415">
    <property type="entry name" value="FMP27_SW_RBG"/>
</dbReference>
<dbReference type="InterPro" id="IPR045167">
    <property type="entry name" value="Hobbit"/>
</dbReference>
<protein>
    <recommendedName>
        <fullName evidence="8">Golgi-body localization protein domain-containing protein</fullName>
    </recommendedName>
</protein>
<keyword evidence="2" id="KW-0472">Membrane</keyword>
<keyword evidence="7" id="KW-1185">Reference proteome</keyword>
<feature type="compositionally biased region" description="Polar residues" evidence="1">
    <location>
        <begin position="2531"/>
        <end position="2542"/>
    </location>
</feature>
<dbReference type="InterPro" id="IPR019449">
    <property type="entry name" value="FMP27_WPPW_RBG"/>
</dbReference>
<name>A0A4S8MYB1_DENBC</name>
<feature type="domain" description="FMP27 SW motif-containing RBG unit" evidence="4">
    <location>
        <begin position="1210"/>
        <end position="1311"/>
    </location>
</feature>
<dbReference type="PANTHER" id="PTHR15678">
    <property type="entry name" value="ANTIGEN MLAA-22-RELATED"/>
    <property type="match status" value="1"/>
</dbReference>
<reference evidence="6 7" key="1">
    <citation type="journal article" date="2019" name="Nat. Ecol. Evol.">
        <title>Megaphylogeny resolves global patterns of mushroom evolution.</title>
        <authorList>
            <person name="Varga T."/>
            <person name="Krizsan K."/>
            <person name="Foldi C."/>
            <person name="Dima B."/>
            <person name="Sanchez-Garcia M."/>
            <person name="Sanchez-Ramirez S."/>
            <person name="Szollosi G.J."/>
            <person name="Szarkandi J.G."/>
            <person name="Papp V."/>
            <person name="Albert L."/>
            <person name="Andreopoulos W."/>
            <person name="Angelini C."/>
            <person name="Antonin V."/>
            <person name="Barry K.W."/>
            <person name="Bougher N.L."/>
            <person name="Buchanan P."/>
            <person name="Buyck B."/>
            <person name="Bense V."/>
            <person name="Catcheside P."/>
            <person name="Chovatia M."/>
            <person name="Cooper J."/>
            <person name="Damon W."/>
            <person name="Desjardin D."/>
            <person name="Finy P."/>
            <person name="Geml J."/>
            <person name="Haridas S."/>
            <person name="Hughes K."/>
            <person name="Justo A."/>
            <person name="Karasinski D."/>
            <person name="Kautmanova I."/>
            <person name="Kiss B."/>
            <person name="Kocsube S."/>
            <person name="Kotiranta H."/>
            <person name="LaButti K.M."/>
            <person name="Lechner B.E."/>
            <person name="Liimatainen K."/>
            <person name="Lipzen A."/>
            <person name="Lukacs Z."/>
            <person name="Mihaltcheva S."/>
            <person name="Morgado L.N."/>
            <person name="Niskanen T."/>
            <person name="Noordeloos M.E."/>
            <person name="Ohm R.A."/>
            <person name="Ortiz-Santana B."/>
            <person name="Ovrebo C."/>
            <person name="Racz N."/>
            <person name="Riley R."/>
            <person name="Savchenko A."/>
            <person name="Shiryaev A."/>
            <person name="Soop K."/>
            <person name="Spirin V."/>
            <person name="Szebenyi C."/>
            <person name="Tomsovsky M."/>
            <person name="Tulloss R.E."/>
            <person name="Uehling J."/>
            <person name="Grigoriev I.V."/>
            <person name="Vagvolgyi C."/>
            <person name="Papp T."/>
            <person name="Martin F.M."/>
            <person name="Miettinen O."/>
            <person name="Hibbett D.S."/>
            <person name="Nagy L.G."/>
        </authorList>
    </citation>
    <scope>NUCLEOTIDE SEQUENCE [LARGE SCALE GENOMIC DNA]</scope>
    <source>
        <strain evidence="6 7">CBS 962.96</strain>
    </source>
</reference>
<organism evidence="6 7">
    <name type="scientific">Dendrothele bispora (strain CBS 962.96)</name>
    <dbReference type="NCBI Taxonomy" id="1314807"/>
    <lineage>
        <taxon>Eukaryota</taxon>
        <taxon>Fungi</taxon>
        <taxon>Dikarya</taxon>
        <taxon>Basidiomycota</taxon>
        <taxon>Agaricomycotina</taxon>
        <taxon>Agaricomycetes</taxon>
        <taxon>Agaricomycetidae</taxon>
        <taxon>Agaricales</taxon>
        <taxon>Agaricales incertae sedis</taxon>
        <taxon>Dendrothele</taxon>
    </lineage>
</organism>
<proteinExistence type="predicted"/>
<keyword evidence="2" id="KW-0812">Transmembrane</keyword>
<feature type="transmembrane region" description="Helical" evidence="2">
    <location>
        <begin position="155"/>
        <end position="180"/>
    </location>
</feature>
<evidence type="ECO:0000259" key="3">
    <source>
        <dbReference type="SMART" id="SM01214"/>
    </source>
</evidence>
<dbReference type="SMART" id="SM01215">
    <property type="entry name" value="Fmp27_SW"/>
    <property type="match status" value="1"/>
</dbReference>
<feature type="region of interest" description="Disordered" evidence="1">
    <location>
        <begin position="1784"/>
        <end position="1803"/>
    </location>
</feature>
<accession>A0A4S8MYB1</accession>
<gene>
    <name evidence="6" type="ORF">K435DRAFT_11362</name>
</gene>
<dbReference type="InterPro" id="IPR019441">
    <property type="entry name" value="FMP27/BLTP2/Hobbit_GFWDK_RBG"/>
</dbReference>
<dbReference type="Pfam" id="PF10344">
    <property type="entry name" value="Hobbit"/>
    <property type="match status" value="1"/>
</dbReference>
<dbReference type="SMART" id="SM01214">
    <property type="entry name" value="Fmp27_GFWDK"/>
    <property type="match status" value="1"/>
</dbReference>
<keyword evidence="2" id="KW-1133">Transmembrane helix</keyword>
<evidence type="ECO:0000313" key="6">
    <source>
        <dbReference type="EMBL" id="THV08447.1"/>
    </source>
</evidence>